<dbReference type="Proteomes" id="UP000015101">
    <property type="component" value="Unassembled WGS sequence"/>
</dbReference>
<evidence type="ECO:0000313" key="1">
    <source>
        <dbReference type="EMBL" id="ESO11383.1"/>
    </source>
</evidence>
<dbReference type="HOGENOM" id="CLU_3147436_0_0_1"/>
<protein>
    <submittedName>
        <fullName evidence="1 2">Uncharacterized protein</fullName>
    </submittedName>
</protein>
<reference evidence="3" key="1">
    <citation type="submission" date="2012-12" db="EMBL/GenBank/DDBJ databases">
        <authorList>
            <person name="Hellsten U."/>
            <person name="Grimwood J."/>
            <person name="Chapman J.A."/>
            <person name="Shapiro H."/>
            <person name="Aerts A."/>
            <person name="Otillar R.P."/>
            <person name="Terry A.Y."/>
            <person name="Boore J.L."/>
            <person name="Simakov O."/>
            <person name="Marletaz F."/>
            <person name="Cho S.-J."/>
            <person name="Edsinger-Gonzales E."/>
            <person name="Havlak P."/>
            <person name="Kuo D.-H."/>
            <person name="Larsson T."/>
            <person name="Lv J."/>
            <person name="Arendt D."/>
            <person name="Savage R."/>
            <person name="Osoegawa K."/>
            <person name="de Jong P."/>
            <person name="Lindberg D.R."/>
            <person name="Seaver E.C."/>
            <person name="Weisblat D.A."/>
            <person name="Putnam N.H."/>
            <person name="Grigoriev I.V."/>
            <person name="Rokhsar D.S."/>
        </authorList>
    </citation>
    <scope>NUCLEOTIDE SEQUENCE</scope>
</reference>
<sequence>NIFPHGSESWTIFEETEKKINAAEMWFSRRIMKISLTSHTSNEDVLKQL</sequence>
<reference evidence="2" key="3">
    <citation type="submission" date="2015-06" db="UniProtKB">
        <authorList>
            <consortium name="EnsemblMetazoa"/>
        </authorList>
    </citation>
    <scope>IDENTIFICATION</scope>
</reference>
<dbReference type="EMBL" id="AMQM01008669">
    <property type="status" value="NOT_ANNOTATED_CDS"/>
    <property type="molecule type" value="Genomic_DNA"/>
</dbReference>
<dbReference type="KEGG" id="hro:HELRODRAFT_91438"/>
<dbReference type="RefSeq" id="XP_009010543.1">
    <property type="nucleotide sequence ID" value="XM_009012295.1"/>
</dbReference>
<name>T1G838_HELRO</name>
<dbReference type="AlphaFoldDB" id="T1G838"/>
<reference evidence="1 3" key="2">
    <citation type="journal article" date="2013" name="Nature">
        <title>Insights into bilaterian evolution from three spiralian genomes.</title>
        <authorList>
            <person name="Simakov O."/>
            <person name="Marletaz F."/>
            <person name="Cho S.J."/>
            <person name="Edsinger-Gonzales E."/>
            <person name="Havlak P."/>
            <person name="Hellsten U."/>
            <person name="Kuo D.H."/>
            <person name="Larsson T."/>
            <person name="Lv J."/>
            <person name="Arendt D."/>
            <person name="Savage R."/>
            <person name="Osoegawa K."/>
            <person name="de Jong P."/>
            <person name="Grimwood J."/>
            <person name="Chapman J.A."/>
            <person name="Shapiro H."/>
            <person name="Aerts A."/>
            <person name="Otillar R.P."/>
            <person name="Terry A.Y."/>
            <person name="Boore J.L."/>
            <person name="Grigoriev I.V."/>
            <person name="Lindberg D.R."/>
            <person name="Seaver E.C."/>
            <person name="Weisblat D.A."/>
            <person name="Putnam N.H."/>
            <person name="Rokhsar D.S."/>
        </authorList>
    </citation>
    <scope>NUCLEOTIDE SEQUENCE</scope>
</reference>
<organism evidence="2 3">
    <name type="scientific">Helobdella robusta</name>
    <name type="common">Californian leech</name>
    <dbReference type="NCBI Taxonomy" id="6412"/>
    <lineage>
        <taxon>Eukaryota</taxon>
        <taxon>Metazoa</taxon>
        <taxon>Spiralia</taxon>
        <taxon>Lophotrochozoa</taxon>
        <taxon>Annelida</taxon>
        <taxon>Clitellata</taxon>
        <taxon>Hirudinea</taxon>
        <taxon>Rhynchobdellida</taxon>
        <taxon>Glossiphoniidae</taxon>
        <taxon>Helobdella</taxon>
    </lineage>
</organism>
<dbReference type="CTD" id="20217235"/>
<evidence type="ECO:0000313" key="2">
    <source>
        <dbReference type="EnsemblMetazoa" id="HelroP91438"/>
    </source>
</evidence>
<keyword evidence="3" id="KW-1185">Reference proteome</keyword>
<dbReference type="InParanoid" id="T1G838"/>
<gene>
    <name evidence="2" type="primary">20217235</name>
    <name evidence="1" type="ORF">HELRODRAFT_91438</name>
</gene>
<accession>T1G838</accession>
<dbReference type="EMBL" id="KB095821">
    <property type="protein sequence ID" value="ESO11383.1"/>
    <property type="molecule type" value="Genomic_DNA"/>
</dbReference>
<dbReference type="GeneID" id="20217235"/>
<dbReference type="EnsemblMetazoa" id="HelroT91438">
    <property type="protein sequence ID" value="HelroP91438"/>
    <property type="gene ID" value="HelroG91438"/>
</dbReference>
<dbReference type="OrthoDB" id="6240251at2759"/>
<evidence type="ECO:0000313" key="3">
    <source>
        <dbReference type="Proteomes" id="UP000015101"/>
    </source>
</evidence>
<proteinExistence type="predicted"/>